<dbReference type="EMBL" id="MH001457">
    <property type="protein sequence ID" value="AVO22304.1"/>
    <property type="molecule type" value="Genomic_DNA"/>
</dbReference>
<feature type="coiled-coil region" evidence="1">
    <location>
        <begin position="21"/>
        <end position="48"/>
    </location>
</feature>
<dbReference type="InterPro" id="IPR055663">
    <property type="entry name" value="DUF7239"/>
</dbReference>
<evidence type="ECO:0000313" key="2">
    <source>
        <dbReference type="EMBL" id="AVO22304.1"/>
    </source>
</evidence>
<evidence type="ECO:0000313" key="3">
    <source>
        <dbReference type="Proteomes" id="UP000241032"/>
    </source>
</evidence>
<dbReference type="Pfam" id="PF23886">
    <property type="entry name" value="DUF7239"/>
    <property type="match status" value="1"/>
</dbReference>
<name>A0A2P1JT58_9CAUD</name>
<accession>A0A2P1JT58</accession>
<dbReference type="Proteomes" id="UP000241032">
    <property type="component" value="Genome"/>
</dbReference>
<evidence type="ECO:0000256" key="1">
    <source>
        <dbReference type="SAM" id="Coils"/>
    </source>
</evidence>
<gene>
    <name evidence="2" type="primary">47</name>
    <name evidence="2" type="ORF">PBI_NESBITT_47</name>
</gene>
<sequence>MTSATPDPREERLPRWVRVTLGALRRESEHLRNEIAGLERALAEAKGSVPHTDTYIVDYIRGNTPLPEGSRIGYHLRPPEEARGRCRILCYVDETGWLYVSGDTSLRVQPQTSNSLKIRLEDYR</sequence>
<protein>
    <submittedName>
        <fullName evidence="2">Uncharacterized protein</fullName>
    </submittedName>
</protein>
<reference evidence="3" key="1">
    <citation type="submission" date="2018-02" db="EMBL/GenBank/DDBJ databases">
        <authorList>
            <person name="Cohen D.B."/>
            <person name="Kent A.D."/>
        </authorList>
    </citation>
    <scope>NUCLEOTIDE SEQUENCE [LARGE SCALE GENOMIC DNA]</scope>
</reference>
<organism evidence="2 3">
    <name type="scientific">Streptomyces phage Nesbitt</name>
    <dbReference type="NCBI Taxonomy" id="2108133"/>
    <lineage>
        <taxon>Viruses</taxon>
        <taxon>Duplodnaviria</taxon>
        <taxon>Heunggongvirae</taxon>
        <taxon>Uroviricota</taxon>
        <taxon>Caudoviricetes</taxon>
        <taxon>Abbeymikolonvirus</taxon>
        <taxon>Abbeymikolonvirus abbeymikolon</taxon>
    </lineage>
</organism>
<proteinExistence type="predicted"/>
<keyword evidence="1" id="KW-0175">Coiled coil</keyword>